<comment type="caution">
    <text evidence="2">The sequence shown here is derived from an EMBL/GenBank/DDBJ whole genome shotgun (WGS) entry which is preliminary data.</text>
</comment>
<dbReference type="GeneID" id="92074296"/>
<feature type="region of interest" description="Disordered" evidence="1">
    <location>
        <begin position="27"/>
        <end position="48"/>
    </location>
</feature>
<evidence type="ECO:0000256" key="1">
    <source>
        <dbReference type="SAM" id="MobiDB-lite"/>
    </source>
</evidence>
<feature type="compositionally biased region" description="Basic and acidic residues" evidence="1">
    <location>
        <begin position="274"/>
        <end position="286"/>
    </location>
</feature>
<dbReference type="EMBL" id="JAQQWE010000004">
    <property type="protein sequence ID" value="KAK7955790.1"/>
    <property type="molecule type" value="Genomic_DNA"/>
</dbReference>
<feature type="compositionally biased region" description="Low complexity" evidence="1">
    <location>
        <begin position="472"/>
        <end position="485"/>
    </location>
</feature>
<feature type="compositionally biased region" description="Pro residues" evidence="1">
    <location>
        <begin position="459"/>
        <end position="471"/>
    </location>
</feature>
<feature type="compositionally biased region" description="Polar residues" evidence="1">
    <location>
        <begin position="495"/>
        <end position="504"/>
    </location>
</feature>
<feature type="region of interest" description="Disordered" evidence="1">
    <location>
        <begin position="261"/>
        <end position="351"/>
    </location>
</feature>
<proteinExistence type="predicted"/>
<dbReference type="RefSeq" id="XP_066701096.1">
    <property type="nucleotide sequence ID" value="XM_066841234.1"/>
</dbReference>
<feature type="compositionally biased region" description="Polar residues" evidence="1">
    <location>
        <begin position="514"/>
        <end position="545"/>
    </location>
</feature>
<feature type="region of interest" description="Disordered" evidence="1">
    <location>
        <begin position="631"/>
        <end position="710"/>
    </location>
</feature>
<feature type="compositionally biased region" description="Polar residues" evidence="1">
    <location>
        <begin position="694"/>
        <end position="705"/>
    </location>
</feature>
<dbReference type="Proteomes" id="UP001391051">
    <property type="component" value="Unassembled WGS sequence"/>
</dbReference>
<gene>
    <name evidence="2" type="ORF">PG986_005012</name>
</gene>
<name>A0ABR1QGC7_9PEZI</name>
<evidence type="ECO:0000313" key="3">
    <source>
        <dbReference type="Proteomes" id="UP001391051"/>
    </source>
</evidence>
<reference evidence="2 3" key="1">
    <citation type="submission" date="2023-01" db="EMBL/GenBank/DDBJ databases">
        <title>Analysis of 21 Apiospora genomes using comparative genomics revels a genus with tremendous synthesis potential of carbohydrate active enzymes and secondary metabolites.</title>
        <authorList>
            <person name="Sorensen T."/>
        </authorList>
    </citation>
    <scope>NUCLEOTIDE SEQUENCE [LARGE SCALE GENOMIC DNA]</scope>
    <source>
        <strain evidence="2 3">CBS 24483</strain>
    </source>
</reference>
<feature type="compositionally biased region" description="Acidic residues" evidence="1">
    <location>
        <begin position="29"/>
        <end position="48"/>
    </location>
</feature>
<protein>
    <submittedName>
        <fullName evidence="2">Uncharacterized protein</fullName>
    </submittedName>
</protein>
<keyword evidence="3" id="KW-1185">Reference proteome</keyword>
<feature type="compositionally biased region" description="Low complexity" evidence="1">
    <location>
        <begin position="679"/>
        <end position="693"/>
    </location>
</feature>
<organism evidence="2 3">
    <name type="scientific">Apiospora aurea</name>
    <dbReference type="NCBI Taxonomy" id="335848"/>
    <lineage>
        <taxon>Eukaryota</taxon>
        <taxon>Fungi</taxon>
        <taxon>Dikarya</taxon>
        <taxon>Ascomycota</taxon>
        <taxon>Pezizomycotina</taxon>
        <taxon>Sordariomycetes</taxon>
        <taxon>Xylariomycetidae</taxon>
        <taxon>Amphisphaeriales</taxon>
        <taxon>Apiosporaceae</taxon>
        <taxon>Apiospora</taxon>
    </lineage>
</organism>
<feature type="region of interest" description="Disordered" evidence="1">
    <location>
        <begin position="442"/>
        <end position="559"/>
    </location>
</feature>
<accession>A0ABR1QGC7</accession>
<sequence>MDNNNNRVLPSDEGSMVNDESIDALFEPGDNDFPFDSDADADADADTDDEAAFTKRQYLPALTTDSLIQLRRGDITKAFTPMFANMNQAYTSYSNWLAIENVAVNPQSNDRLQDELSVDDQALVQRLFVAYHNTTDTFEGKEDGSFSAPIVKALDETSDLDLQMLCWRLLAVEFCVQCKLMCKDMLCGDEYLARLAWNPEKELKRKNQNMEGNMKRNATLAAGSKFLANGLCTLRDGKIVANAVLEETDLGAVELPRRSKALGKALEPTPTRSSKTEAAKAHENLGLRRQNAPAGPSKQKPTPRQPRATRTPAPATPSSASRAPTPAFRPAAPQPAATPAIPAAPTPAPSSSRARFVRQNARSATPMPVAQTPLVPRPAAPAATTATTAPAAIPAASEPPMMQPSESQGFQSPDWMLDLDMDMLPDFDPSLLAPGLPFLNRPLSGPAPETQGFGTGPSPSEPPMPPSPMAPGPSAQQQQPAASAKSKGKRKASEVPQSETGDQDGSTKRPRGSGSPSVQQNPGTSNSEQGSMRQGYNNPQVQGESGFNPGQYPIQGESVSGLNNFQTDFSFFPYRNTQPLHPNFQGMYTYPQGMHPYPQGMNPNPQGMQSPLNNSFSIDPSLLNTSFAGNPNPQSMQLHQNGSSFTDPAPMNGYEASSSDGYLPSQDMFPTAAYQQFNQHGSHPSGQSQHSGQFDGNNTVPSDGNQALVPGSSAVSDHVFNIMNNNLNNMNMENMGSPIDFTRGLQ</sequence>
<feature type="compositionally biased region" description="Low complexity" evidence="1">
    <location>
        <begin position="305"/>
        <end position="341"/>
    </location>
</feature>
<evidence type="ECO:0000313" key="2">
    <source>
        <dbReference type="EMBL" id="KAK7955790.1"/>
    </source>
</evidence>
<feature type="compositionally biased region" description="Polar residues" evidence="1">
    <location>
        <begin position="631"/>
        <end position="646"/>
    </location>
</feature>
<feature type="region of interest" description="Disordered" evidence="1">
    <location>
        <begin position="1"/>
        <end position="20"/>
    </location>
</feature>